<accession>A0A4P7NIK7</accession>
<dbReference type="EMBL" id="CP034207">
    <property type="protein sequence ID" value="QBZ61845.1"/>
    <property type="molecule type" value="Genomic_DNA"/>
</dbReference>
<feature type="region of interest" description="Disordered" evidence="2">
    <location>
        <begin position="1292"/>
        <end position="1314"/>
    </location>
</feature>
<organism evidence="3 4">
    <name type="scientific">Pyricularia oryzae</name>
    <name type="common">Rice blast fungus</name>
    <name type="synonym">Magnaporthe oryzae</name>
    <dbReference type="NCBI Taxonomy" id="318829"/>
    <lineage>
        <taxon>Eukaryota</taxon>
        <taxon>Fungi</taxon>
        <taxon>Dikarya</taxon>
        <taxon>Ascomycota</taxon>
        <taxon>Pezizomycotina</taxon>
        <taxon>Sordariomycetes</taxon>
        <taxon>Sordariomycetidae</taxon>
        <taxon>Magnaporthales</taxon>
        <taxon>Pyriculariaceae</taxon>
        <taxon>Pyricularia</taxon>
    </lineage>
</organism>
<feature type="region of interest" description="Disordered" evidence="2">
    <location>
        <begin position="147"/>
        <end position="238"/>
    </location>
</feature>
<feature type="compositionally biased region" description="Polar residues" evidence="2">
    <location>
        <begin position="1346"/>
        <end position="1355"/>
    </location>
</feature>
<feature type="region of interest" description="Disordered" evidence="2">
    <location>
        <begin position="1"/>
        <end position="26"/>
    </location>
</feature>
<reference evidence="3 4" key="1">
    <citation type="journal article" date="2019" name="Mol. Biol. Evol.">
        <title>Blast fungal genomes show frequent chromosomal changes, gene gains and losses, and effector gene turnover.</title>
        <authorList>
            <person name="Gomez Luciano L.B."/>
            <person name="Jason Tsai I."/>
            <person name="Chuma I."/>
            <person name="Tosa Y."/>
            <person name="Chen Y.H."/>
            <person name="Li J.Y."/>
            <person name="Li M.Y."/>
            <person name="Jade Lu M.Y."/>
            <person name="Nakayashiki H."/>
            <person name="Li W.H."/>
        </authorList>
    </citation>
    <scope>NUCLEOTIDE SEQUENCE [LARGE SCALE GENOMIC DNA]</scope>
    <source>
        <strain evidence="3">MZ5-1-6</strain>
    </source>
</reference>
<feature type="compositionally biased region" description="Polar residues" evidence="2">
    <location>
        <begin position="1329"/>
        <end position="1339"/>
    </location>
</feature>
<feature type="region of interest" description="Disordered" evidence="2">
    <location>
        <begin position="1328"/>
        <end position="1355"/>
    </location>
</feature>
<feature type="region of interest" description="Disordered" evidence="2">
    <location>
        <begin position="1073"/>
        <end position="1138"/>
    </location>
</feature>
<evidence type="ECO:0000256" key="1">
    <source>
        <dbReference type="SAM" id="Coils"/>
    </source>
</evidence>
<evidence type="ECO:0000256" key="2">
    <source>
        <dbReference type="SAM" id="MobiDB-lite"/>
    </source>
</evidence>
<feature type="compositionally biased region" description="Polar residues" evidence="2">
    <location>
        <begin position="1122"/>
        <end position="1138"/>
    </location>
</feature>
<feature type="compositionally biased region" description="Acidic residues" evidence="2">
    <location>
        <begin position="876"/>
        <end position="888"/>
    </location>
</feature>
<feature type="compositionally biased region" description="Low complexity" evidence="2">
    <location>
        <begin position="335"/>
        <end position="344"/>
    </location>
</feature>
<gene>
    <name evidence="3" type="ORF">PoMZ_08803</name>
</gene>
<feature type="compositionally biased region" description="Polar residues" evidence="2">
    <location>
        <begin position="1397"/>
        <end position="1406"/>
    </location>
</feature>
<feature type="region of interest" description="Disordered" evidence="2">
    <location>
        <begin position="499"/>
        <end position="527"/>
    </location>
</feature>
<keyword evidence="1" id="KW-0175">Coiled coil</keyword>
<feature type="compositionally biased region" description="Polar residues" evidence="2">
    <location>
        <begin position="190"/>
        <end position="212"/>
    </location>
</feature>
<feature type="region of interest" description="Disordered" evidence="2">
    <location>
        <begin position="317"/>
        <end position="385"/>
    </location>
</feature>
<feature type="compositionally biased region" description="Basic and acidic residues" evidence="2">
    <location>
        <begin position="376"/>
        <end position="385"/>
    </location>
</feature>
<feature type="region of interest" description="Disordered" evidence="2">
    <location>
        <begin position="969"/>
        <end position="1024"/>
    </location>
</feature>
<feature type="compositionally biased region" description="Polar residues" evidence="2">
    <location>
        <begin position="1001"/>
        <end position="1012"/>
    </location>
</feature>
<evidence type="ECO:0000313" key="3">
    <source>
        <dbReference type="EMBL" id="QBZ61845.1"/>
    </source>
</evidence>
<protein>
    <submittedName>
        <fullName evidence="3">Uncharacterized protein</fullName>
    </submittedName>
</protein>
<feature type="compositionally biased region" description="Low complexity" evidence="2">
    <location>
        <begin position="1104"/>
        <end position="1121"/>
    </location>
</feature>
<name>A0A4P7NIK7_PYROR</name>
<feature type="compositionally biased region" description="Polar residues" evidence="2">
    <location>
        <begin position="972"/>
        <end position="981"/>
    </location>
</feature>
<feature type="compositionally biased region" description="Polar residues" evidence="2">
    <location>
        <begin position="1079"/>
        <end position="1097"/>
    </location>
</feature>
<feature type="compositionally biased region" description="Polar residues" evidence="2">
    <location>
        <begin position="1293"/>
        <end position="1308"/>
    </location>
</feature>
<sequence length="1553" mass="169786">MASDYLSDYQQILRNRPLPPPPPQVDDHVRRVEELRKALEFKDQAAAEEELAAYQAEQQTLEAERAERQRLFDAALDGLESLDHDAAWRESQQSFKKILDRFYEQKKSTLFDKYEKAKQQRAAMRKAEEHALDKQIYERIISQRRQSMTTTLSQEKIQPLSTPEVVAPRTPAETPPPLDLVPPTSDRRQSTSNASTNPPDSTSLTLLTSPQHSDVPPHPLAGQSDGATPAMTTSQEVSASVLPPATMNLATIQASQSKALEPISPVDAEDVNIHEALSQAKLLSKRAREDDILLSKSKRVRTKADQIAQKTYGIDANANDVDQTPSAKVVHSRKGSTTSGTTVTESAQDLETHQDSFLQASSNSSLSDMDTGSSGEKLEQHETDANSRTITMKEIRSDKAYGKQRYHFIIQQDGNFWIAKCTEHGVHFGKNVKQGAAKHLNGKAHGLSRHRDQVLRLLGYRITDCTEKLAKENNENFEAKLKNGYKPLNLIQHGKPDHVDVEEKVSSPKVTHQPPEPKKSLKPSTVSRTQPVAGDLWVGYIEREKVHYGVRILPLVADINDPFLLPVGRTPLWKKDTDLQDLPSCYIASGPDDIQWAPGYEDGGPRVEEREYPVFVFDGDETYDWISLANLEPFDLEKKDKKVSRWRHARDEYARLRGYKDYLHMQTDFGGTRTNRRMSEYPVPGKMYATQFKEDDENGVFGVMVLPWLPELAEKCPKAVRSHVDRLMKVQKDDWIPDCYLTTPEPKIIGWAPDYADGGKSVPDRQYPVRWFDSGGHVGWVHGSTLLGFDFENDHCGQDKIQRFSQARMEYAKIFGYKNYADMKAKAGIPETMSRPISAGIVLEPDSESEDSESEPDTECLDKDTSKTENQAAEQGFEEMDLDADADDQITGSGTSNDDAMPMDLDVNDHQTASGDKASQPGETTVTDSDKAMPMPQTSPATDYATVSVVSTLQPTTEGVDVATAKKMATVPTKTTSQSVPVRSVTDPRAQSVDGPISTGRRASSQHETIQKQPARATSLPAVAPATHVEVAKAQELERMRRAPLRLKKKVPPIGPRPNASWVIVPRVEKPANSPKAVTETSPSARQSPHAFTTAGETTRAAGVPAVSQPQTPSQPPGTATNELEVTTSQPTSSEKTSVVTAPLIANTQFPKPATQTEAFPLRTNPNLALPRRPHVMEPGGYMMTDQAPQTLTQPAVPVLNPQGCAGIPAKPANIKAPALPSKPAAPPKTVGSKARTIDVGARMPVAPMAVMGLPQPGAQIEIPTPTSQLQGQTRRSAPQMPVAPMAVVDLPETQTPKKIPAPTSQGRDQIGKPGLQMPVALMAATGQPEAQTLTSTPASEGPGQSRESGAIQQPSTSLSFLMQTARNALQAAQPTAAHEAGSVAIEGSIPDRGGLSINTSLANSKPPNATLTSSATPSLSALRKQLDSEPLMLCAYSAAATQAQLAENQQTFAAESLFVAIDHSSGVVKSVPGMPIQILIRPREVKRFLVERLDDGTGRATLFMRGDEPVQRLHFANMPGENNKKVLPGWRSCSFLRGYVEGFDEGVTVERI</sequence>
<feature type="region of interest" description="Disordered" evidence="2">
    <location>
        <begin position="844"/>
        <end position="943"/>
    </location>
</feature>
<feature type="coiled-coil region" evidence="1">
    <location>
        <begin position="32"/>
        <end position="71"/>
    </location>
</feature>
<proteinExistence type="predicted"/>
<feature type="compositionally biased region" description="Low complexity" evidence="2">
    <location>
        <begin position="355"/>
        <end position="374"/>
    </location>
</feature>
<feature type="region of interest" description="Disordered" evidence="2">
    <location>
        <begin position="1397"/>
        <end position="1417"/>
    </location>
</feature>
<dbReference type="Proteomes" id="UP000294847">
    <property type="component" value="Chromosome 4"/>
</dbReference>
<feature type="compositionally biased region" description="Acidic residues" evidence="2">
    <location>
        <begin position="845"/>
        <end position="859"/>
    </location>
</feature>
<evidence type="ECO:0000313" key="4">
    <source>
        <dbReference type="Proteomes" id="UP000294847"/>
    </source>
</evidence>
<feature type="compositionally biased region" description="Polar residues" evidence="2">
    <location>
        <begin position="147"/>
        <end position="161"/>
    </location>
</feature>
<feature type="compositionally biased region" description="Low complexity" evidence="2">
    <location>
        <begin position="1407"/>
        <end position="1417"/>
    </location>
</feature>